<evidence type="ECO:0000313" key="9">
    <source>
        <dbReference type="EMBL" id="QST80083.1"/>
    </source>
</evidence>
<dbReference type="Proteomes" id="UP000011074">
    <property type="component" value="Chromosome"/>
</dbReference>
<evidence type="ECO:0000256" key="2">
    <source>
        <dbReference type="ARBA" id="ARBA00010790"/>
    </source>
</evidence>
<keyword evidence="3 6" id="KW-0285">Flavoprotein</keyword>
<dbReference type="SUPFAM" id="SSF51905">
    <property type="entry name" value="FAD/NAD(P)-binding domain"/>
    <property type="match status" value="1"/>
</dbReference>
<comment type="cofactor">
    <cofactor evidence="1 5">
        <name>FAD</name>
        <dbReference type="ChEBI" id="CHEBI:57692"/>
    </cofactor>
</comment>
<dbReference type="RefSeq" id="WP_129820922.1">
    <property type="nucleotide sequence ID" value="NZ_CP048261.1"/>
</dbReference>
<accession>A0A8A1UHU6</accession>
<proteinExistence type="inferred from homology"/>
<name>A0A8A1UHU6_STRR1</name>
<feature type="binding site" evidence="5">
    <location>
        <position position="448"/>
    </location>
    <ligand>
        <name>substrate</name>
    </ligand>
</feature>
<organism evidence="9 10">
    <name type="scientific">Streptomyces rimosus subsp. rimosus (strain ATCC 10970 / DSM 40260 / JCM 4667 / NRRL 2234)</name>
    <dbReference type="NCBI Taxonomy" id="1265868"/>
    <lineage>
        <taxon>Bacteria</taxon>
        <taxon>Bacillati</taxon>
        <taxon>Actinomycetota</taxon>
        <taxon>Actinomycetes</taxon>
        <taxon>Kitasatosporales</taxon>
        <taxon>Streptomycetaceae</taxon>
        <taxon>Streptomyces</taxon>
    </lineage>
</organism>
<gene>
    <name evidence="9" type="ORF">SRIM_007735</name>
</gene>
<dbReference type="InterPro" id="IPR007867">
    <property type="entry name" value="GMC_OxRtase_C"/>
</dbReference>
<dbReference type="InterPro" id="IPR012132">
    <property type="entry name" value="GMC_OxRdtase"/>
</dbReference>
<dbReference type="SUPFAM" id="SSF54373">
    <property type="entry name" value="FAD-linked reductases, C-terminal domain"/>
    <property type="match status" value="1"/>
</dbReference>
<comment type="similarity">
    <text evidence="2 6">Belongs to the GMC oxidoreductase family.</text>
</comment>
<evidence type="ECO:0000313" key="10">
    <source>
        <dbReference type="Proteomes" id="UP000011074"/>
    </source>
</evidence>
<reference evidence="9" key="3">
    <citation type="journal article" date="2021" name="bioRxiv">
        <title>Bilateral symmetry of linear streptomycete chromosomes.</title>
        <authorList>
            <person name="Algora-Gallardo L."/>
            <person name="Schniete J.K."/>
            <person name="Mark D.R."/>
            <person name="Hunter I.S."/>
            <person name="Herron P.R."/>
        </authorList>
    </citation>
    <scope>NUCLEOTIDE SEQUENCE</scope>
    <source>
        <strain evidence="9">ATCC 10970</strain>
    </source>
</reference>
<evidence type="ECO:0000256" key="6">
    <source>
        <dbReference type="RuleBase" id="RU003968"/>
    </source>
</evidence>
<reference evidence="9" key="2">
    <citation type="submission" date="2020-01" db="EMBL/GenBank/DDBJ databases">
        <authorList>
            <person name="Algora L."/>
            <person name="Schniete J.K."/>
            <person name="MacFadyen A."/>
            <person name="Hoskisson P.A."/>
            <person name="Hunter I.S."/>
            <person name="Herron P.R."/>
        </authorList>
    </citation>
    <scope>NUCLEOTIDE SEQUENCE</scope>
    <source>
        <strain evidence="9">ATCC 10970</strain>
    </source>
</reference>
<evidence type="ECO:0000256" key="4">
    <source>
        <dbReference type="ARBA" id="ARBA00022827"/>
    </source>
</evidence>
<keyword evidence="4 5" id="KW-0274">FAD</keyword>
<reference evidence="9" key="1">
    <citation type="submission" date="2012-12" db="EMBL/GenBank/DDBJ databases">
        <authorList>
            <person name="Pethick F.E."/>
            <person name="MacFadyen A.C."/>
            <person name="Tang Z."/>
            <person name="Sangal V."/>
            <person name="Tze-Tze L."/>
            <person name="Chu J."/>
            <person name="Guo M."/>
            <person name="Kirby R."/>
            <person name="Hoskisson P.A."/>
            <person name="Herron P.R."/>
            <person name="Hunter I.S."/>
        </authorList>
    </citation>
    <scope>NUCLEOTIDE SEQUENCE</scope>
    <source>
        <strain evidence="9">ATCC 10970</strain>
    </source>
</reference>
<dbReference type="InterPro" id="IPR036188">
    <property type="entry name" value="FAD/NAD-bd_sf"/>
</dbReference>
<dbReference type="PIRSF" id="PIRSF000137">
    <property type="entry name" value="Alcohol_oxidase"/>
    <property type="match status" value="1"/>
</dbReference>
<dbReference type="Pfam" id="PF05199">
    <property type="entry name" value="GMC_oxred_C"/>
    <property type="match status" value="1"/>
</dbReference>
<sequence length="510" mass="53677">MSRTPKEAKAQAMDAWDVIIVGAGSAGGVLADRLTEDPARSVLLLEAGPDYGSSPDGLPDDVATSPAATHSHDWGYASEPGALGRSVGLPRGKLVGGSSAINSAIALRGHPQDYDDWAAQGNEGWSFADFLPSLRRVERDLDLATRWHGTDGPVPVGRYGPDETNRWQRAFHDACTALGHPPVEDHNAPGARGVGPVPVNRVGGVRQSTALTYLARARERANLTVRDDVLVDRVVLRDGRAMGVQLADPARTVLPARRVVLAAGAYGSPPILLRSGLGPAAHLRDLGIPVVADLPGVGENLQDHPAVTLTYATDAPPPGPRDPVLQTFLTCDLDCGDGPVDLQVFPSGPETGEDGSTVLTFWVALLRPSSRGRLWLRSADPRDAPRIDVGFLRDPEDGRRMVAGMRLARSLARTAPLSGLLGEERAPGPAVTTDDQLAQALRQRVSGYQHAAGTCRMGPAEDPGAVVSATGAVHGVEALDVIDASVMPTLPAANTNLTTMALAEHCLRLL</sequence>
<dbReference type="Gene3D" id="3.50.50.60">
    <property type="entry name" value="FAD/NAD(P)-binding domain"/>
    <property type="match status" value="1"/>
</dbReference>
<dbReference type="PROSITE" id="PS00624">
    <property type="entry name" value="GMC_OXRED_2"/>
    <property type="match status" value="1"/>
</dbReference>
<evidence type="ECO:0000256" key="3">
    <source>
        <dbReference type="ARBA" id="ARBA00022630"/>
    </source>
</evidence>
<evidence type="ECO:0000256" key="5">
    <source>
        <dbReference type="PIRSR" id="PIRSR000137-2"/>
    </source>
</evidence>
<dbReference type="EMBL" id="CP048261">
    <property type="protein sequence ID" value="QST80083.1"/>
    <property type="molecule type" value="Genomic_DNA"/>
</dbReference>
<dbReference type="PANTHER" id="PTHR11552:SF147">
    <property type="entry name" value="CHOLINE DEHYDROGENASE, MITOCHONDRIAL"/>
    <property type="match status" value="1"/>
</dbReference>
<evidence type="ECO:0000256" key="1">
    <source>
        <dbReference type="ARBA" id="ARBA00001974"/>
    </source>
</evidence>
<evidence type="ECO:0000259" key="8">
    <source>
        <dbReference type="PROSITE" id="PS00624"/>
    </source>
</evidence>
<feature type="domain" description="Glucose-methanol-choline oxidoreductase N-terminal" evidence="8">
    <location>
        <begin position="264"/>
        <end position="278"/>
    </location>
</feature>
<dbReference type="PROSITE" id="PS00623">
    <property type="entry name" value="GMC_OXRED_1"/>
    <property type="match status" value="1"/>
</dbReference>
<evidence type="ECO:0000259" key="7">
    <source>
        <dbReference type="PROSITE" id="PS00623"/>
    </source>
</evidence>
<feature type="binding site" evidence="5">
    <location>
        <position position="231"/>
    </location>
    <ligand>
        <name>FAD</name>
        <dbReference type="ChEBI" id="CHEBI:57692"/>
    </ligand>
</feature>
<dbReference type="GO" id="GO:0050660">
    <property type="term" value="F:flavin adenine dinucleotide binding"/>
    <property type="evidence" value="ECO:0007669"/>
    <property type="project" value="InterPro"/>
</dbReference>
<dbReference type="AlphaFoldDB" id="A0A8A1UHU6"/>
<dbReference type="PANTHER" id="PTHR11552">
    <property type="entry name" value="GLUCOSE-METHANOL-CHOLINE GMC OXIDOREDUCTASE"/>
    <property type="match status" value="1"/>
</dbReference>
<dbReference type="GeneID" id="66853813"/>
<protein>
    <recommendedName>
        <fullName evidence="7 8">Glucose-methanol-choline oxidoreductase N-terminal domain-containing protein</fullName>
    </recommendedName>
</protein>
<dbReference type="InterPro" id="IPR000172">
    <property type="entry name" value="GMC_OxRdtase_N"/>
</dbReference>
<dbReference type="GO" id="GO:0016614">
    <property type="term" value="F:oxidoreductase activity, acting on CH-OH group of donors"/>
    <property type="evidence" value="ECO:0007669"/>
    <property type="project" value="InterPro"/>
</dbReference>
<dbReference type="Pfam" id="PF00732">
    <property type="entry name" value="GMC_oxred_N"/>
    <property type="match status" value="1"/>
</dbReference>
<dbReference type="Gene3D" id="3.30.410.40">
    <property type="match status" value="1"/>
</dbReference>
<feature type="domain" description="Glucose-methanol-choline oxidoreductase N-terminal" evidence="7">
    <location>
        <begin position="92"/>
        <end position="115"/>
    </location>
</feature>